<protein>
    <recommendedName>
        <fullName evidence="1">DUF6916 domain-containing protein</fullName>
    </recommendedName>
</protein>
<dbReference type="Proteomes" id="UP000646365">
    <property type="component" value="Unassembled WGS sequence"/>
</dbReference>
<comment type="caution">
    <text evidence="2">The sequence shown here is derived from an EMBL/GenBank/DDBJ whole genome shotgun (WGS) entry which is preliminary data.</text>
</comment>
<dbReference type="Pfam" id="PF21880">
    <property type="entry name" value="DUF6916"/>
    <property type="match status" value="1"/>
</dbReference>
<evidence type="ECO:0000313" key="3">
    <source>
        <dbReference type="Proteomes" id="UP000646365"/>
    </source>
</evidence>
<sequence length="142" mass="15249">MLPISTIDLAPKSPTRRQLLVGAGSAAACLAGLGSRAIAAALVDHRTPQLTAASFTPFVDKYLKVYADGGPMPTLKLVKVLLQSRGNRPTNLRDPFSLILTSMDGLVLTSEAHQVQLPDLRWVEMFLSPITADGTKYEAAFN</sequence>
<evidence type="ECO:0000259" key="1">
    <source>
        <dbReference type="Pfam" id="PF21880"/>
    </source>
</evidence>
<dbReference type="PROSITE" id="PS51318">
    <property type="entry name" value="TAT"/>
    <property type="match status" value="1"/>
</dbReference>
<evidence type="ECO:0000313" key="2">
    <source>
        <dbReference type="EMBL" id="GGF26829.1"/>
    </source>
</evidence>
<dbReference type="EMBL" id="BMJQ01000009">
    <property type="protein sequence ID" value="GGF26829.1"/>
    <property type="molecule type" value="Genomic_DNA"/>
</dbReference>
<dbReference type="InterPro" id="IPR006311">
    <property type="entry name" value="TAT_signal"/>
</dbReference>
<reference evidence="2" key="1">
    <citation type="journal article" date="2014" name="Int. J. Syst. Evol. Microbiol.">
        <title>Complete genome sequence of Corynebacterium casei LMG S-19264T (=DSM 44701T), isolated from a smear-ripened cheese.</title>
        <authorList>
            <consortium name="US DOE Joint Genome Institute (JGI-PGF)"/>
            <person name="Walter F."/>
            <person name="Albersmeier A."/>
            <person name="Kalinowski J."/>
            <person name="Ruckert C."/>
        </authorList>
    </citation>
    <scope>NUCLEOTIDE SEQUENCE</scope>
    <source>
        <strain evidence="2">CGMCC 1.15725</strain>
    </source>
</reference>
<accession>A0A8J2YWQ7</accession>
<dbReference type="InterPro" id="IPR054209">
    <property type="entry name" value="DUF6916"/>
</dbReference>
<organism evidence="2 3">
    <name type="scientific">Aliidongia dinghuensis</name>
    <dbReference type="NCBI Taxonomy" id="1867774"/>
    <lineage>
        <taxon>Bacteria</taxon>
        <taxon>Pseudomonadati</taxon>
        <taxon>Pseudomonadota</taxon>
        <taxon>Alphaproteobacteria</taxon>
        <taxon>Rhodospirillales</taxon>
        <taxon>Dongiaceae</taxon>
        <taxon>Aliidongia</taxon>
    </lineage>
</organism>
<name>A0A8J2YWQ7_9PROT</name>
<gene>
    <name evidence="2" type="ORF">GCM10011611_36060</name>
</gene>
<keyword evidence="3" id="KW-1185">Reference proteome</keyword>
<reference evidence="2" key="2">
    <citation type="submission" date="2020-09" db="EMBL/GenBank/DDBJ databases">
        <authorList>
            <person name="Sun Q."/>
            <person name="Zhou Y."/>
        </authorList>
    </citation>
    <scope>NUCLEOTIDE SEQUENCE</scope>
    <source>
        <strain evidence="2">CGMCC 1.15725</strain>
    </source>
</reference>
<dbReference type="RefSeq" id="WP_189048252.1">
    <property type="nucleotide sequence ID" value="NZ_BMJQ01000009.1"/>
</dbReference>
<proteinExistence type="predicted"/>
<dbReference type="AlphaFoldDB" id="A0A8J2YWQ7"/>
<feature type="domain" description="DUF6916" evidence="1">
    <location>
        <begin position="50"/>
        <end position="141"/>
    </location>
</feature>